<proteinExistence type="predicted"/>
<protein>
    <submittedName>
        <fullName evidence="1">Uncharacterized protein</fullName>
    </submittedName>
</protein>
<keyword evidence="2" id="KW-1185">Reference proteome</keyword>
<dbReference type="AlphaFoldDB" id="A0A512HPW6"/>
<name>A0A512HPW6_9HYPH</name>
<dbReference type="Proteomes" id="UP000321717">
    <property type="component" value="Unassembled WGS sequence"/>
</dbReference>
<sequence>MPVEFDKTIQGPASVFTQPEDVLRDESLSREQKVEILRRWEYNVSEEAVALEEGMPGDETDLLRRILIALGAVAGSIDMDLTAPIKQHGLSRRSVGLQNEK</sequence>
<evidence type="ECO:0000313" key="2">
    <source>
        <dbReference type="Proteomes" id="UP000321717"/>
    </source>
</evidence>
<accession>A0A512HPW6</accession>
<comment type="caution">
    <text evidence="1">The sequence shown here is derived from an EMBL/GenBank/DDBJ whole genome shotgun (WGS) entry which is preliminary data.</text>
</comment>
<dbReference type="EMBL" id="BJZP01000046">
    <property type="protein sequence ID" value="GEO87495.1"/>
    <property type="molecule type" value="Genomic_DNA"/>
</dbReference>
<reference evidence="1 2" key="1">
    <citation type="submission" date="2019-07" db="EMBL/GenBank/DDBJ databases">
        <title>Whole genome shotgun sequence of Rhizobium naphthalenivorans NBRC 107585.</title>
        <authorList>
            <person name="Hosoyama A."/>
            <person name="Uohara A."/>
            <person name="Ohji S."/>
            <person name="Ichikawa N."/>
        </authorList>
    </citation>
    <scope>NUCLEOTIDE SEQUENCE [LARGE SCALE GENOMIC DNA]</scope>
    <source>
        <strain evidence="1 2">NBRC 107585</strain>
    </source>
</reference>
<organism evidence="1 2">
    <name type="scientific">Ciceribacter naphthalenivorans</name>
    <dbReference type="NCBI Taxonomy" id="1118451"/>
    <lineage>
        <taxon>Bacteria</taxon>
        <taxon>Pseudomonadati</taxon>
        <taxon>Pseudomonadota</taxon>
        <taxon>Alphaproteobacteria</taxon>
        <taxon>Hyphomicrobiales</taxon>
        <taxon>Rhizobiaceae</taxon>
        <taxon>Ciceribacter</taxon>
    </lineage>
</organism>
<gene>
    <name evidence="1" type="ORF">RNA01_44270</name>
</gene>
<evidence type="ECO:0000313" key="1">
    <source>
        <dbReference type="EMBL" id="GEO87495.1"/>
    </source>
</evidence>